<dbReference type="AlphaFoldDB" id="A0A7X2NFE5"/>
<evidence type="ECO:0000256" key="6">
    <source>
        <dbReference type="SAM" id="MobiDB-lite"/>
    </source>
</evidence>
<dbReference type="Gene3D" id="3.30.110.150">
    <property type="entry name" value="SepF-like protein"/>
    <property type="match status" value="1"/>
</dbReference>
<keyword evidence="5" id="KW-0963">Cytoplasm</keyword>
<comment type="subcellular location">
    <subcellularLocation>
        <location evidence="5">Cytoplasm</location>
    </subcellularLocation>
    <text evidence="5">Localizes to the division site, in a FtsZ-dependent manner.</text>
</comment>
<name>A0A7X2NFE5_9FIRM</name>
<comment type="subunit">
    <text evidence="5">Homodimer. Interacts with FtsZ.</text>
</comment>
<dbReference type="GO" id="GO:0000917">
    <property type="term" value="P:division septum assembly"/>
    <property type="evidence" value="ECO:0007669"/>
    <property type="project" value="UniProtKB-KW"/>
</dbReference>
<dbReference type="InterPro" id="IPR007561">
    <property type="entry name" value="Cell_div_SepF/SepF-rel"/>
</dbReference>
<evidence type="ECO:0000313" key="7">
    <source>
        <dbReference type="EMBL" id="MSS19108.1"/>
    </source>
</evidence>
<evidence type="ECO:0000256" key="5">
    <source>
        <dbReference type="HAMAP-Rule" id="MF_01197"/>
    </source>
</evidence>
<evidence type="ECO:0000256" key="3">
    <source>
        <dbReference type="ARBA" id="ARBA00023306"/>
    </source>
</evidence>
<comment type="function">
    <text evidence="4 5">Cell division protein that is part of the divisome complex and is recruited early to the Z-ring. Probably stimulates Z-ring formation, perhaps through the cross-linking of FtsZ protofilaments. Its function overlaps with FtsA.</text>
</comment>
<evidence type="ECO:0000256" key="1">
    <source>
        <dbReference type="ARBA" id="ARBA00022618"/>
    </source>
</evidence>
<comment type="similarity">
    <text evidence="5">Belongs to the SepF family.</text>
</comment>
<evidence type="ECO:0000256" key="2">
    <source>
        <dbReference type="ARBA" id="ARBA00023210"/>
    </source>
</evidence>
<dbReference type="InterPro" id="IPR023052">
    <property type="entry name" value="Cell_div_SepF"/>
</dbReference>
<protein>
    <recommendedName>
        <fullName evidence="5">Cell division protein SepF</fullName>
    </recommendedName>
</protein>
<comment type="caution">
    <text evidence="7">The sequence shown here is derived from an EMBL/GenBank/DDBJ whole genome shotgun (WGS) entry which is preliminary data.</text>
</comment>
<dbReference type="Proteomes" id="UP000461754">
    <property type="component" value="Unassembled WGS sequence"/>
</dbReference>
<feature type="region of interest" description="Disordered" evidence="6">
    <location>
        <begin position="22"/>
        <end position="59"/>
    </location>
</feature>
<dbReference type="GO" id="GO:0043093">
    <property type="term" value="P:FtsZ-dependent cytokinesis"/>
    <property type="evidence" value="ECO:0007669"/>
    <property type="project" value="UniProtKB-UniRule"/>
</dbReference>
<dbReference type="RefSeq" id="WP_154575504.1">
    <property type="nucleotide sequence ID" value="NZ_VUMO01000001.1"/>
</dbReference>
<dbReference type="PANTHER" id="PTHR35798">
    <property type="entry name" value="CELL DIVISION PROTEIN SEPF"/>
    <property type="match status" value="1"/>
</dbReference>
<keyword evidence="3 5" id="KW-0131">Cell cycle</keyword>
<organism evidence="7 8">
    <name type="scientific">Pseudoramibacter porci</name>
    <dbReference type="NCBI Taxonomy" id="2606631"/>
    <lineage>
        <taxon>Bacteria</taxon>
        <taxon>Bacillati</taxon>
        <taxon>Bacillota</taxon>
        <taxon>Clostridia</taxon>
        <taxon>Eubacteriales</taxon>
        <taxon>Eubacteriaceae</taxon>
        <taxon>Pseudoramibacter</taxon>
    </lineage>
</organism>
<dbReference type="Pfam" id="PF04472">
    <property type="entry name" value="SepF"/>
    <property type="match status" value="1"/>
</dbReference>
<reference evidence="7 8" key="1">
    <citation type="submission" date="2019-08" db="EMBL/GenBank/DDBJ databases">
        <title>In-depth cultivation of the pig gut microbiome towards novel bacterial diversity and tailored functional studies.</title>
        <authorList>
            <person name="Wylensek D."/>
            <person name="Hitch T.C.A."/>
            <person name="Clavel T."/>
        </authorList>
    </citation>
    <scope>NUCLEOTIDE SEQUENCE [LARGE SCALE GENOMIC DNA]</scope>
    <source>
        <strain evidence="7 8">RF-744-FAT-4</strain>
    </source>
</reference>
<dbReference type="PANTHER" id="PTHR35798:SF1">
    <property type="entry name" value="CELL DIVISION PROTEIN SEPF"/>
    <property type="match status" value="1"/>
</dbReference>
<accession>A0A7X2NFE5</accession>
<dbReference type="HAMAP" id="MF_01197">
    <property type="entry name" value="SepF"/>
    <property type="match status" value="1"/>
</dbReference>
<gene>
    <name evidence="5" type="primary">sepF</name>
    <name evidence="7" type="ORF">FYJ52_01595</name>
</gene>
<keyword evidence="2 5" id="KW-0717">Septation</keyword>
<proteinExistence type="inferred from homology"/>
<dbReference type="InterPro" id="IPR038594">
    <property type="entry name" value="SepF-like_sf"/>
</dbReference>
<keyword evidence="1 5" id="KW-0132">Cell division</keyword>
<evidence type="ECO:0000313" key="8">
    <source>
        <dbReference type="Proteomes" id="UP000461754"/>
    </source>
</evidence>
<sequence>MANEKFKDRIVSMFTVGDDDYDEYEDEAYTEGAEMDETVDDQDQEAARPEHHKKHNGSYDAPLAGGAQVLVLSPEFFSDAPSIVNKIKENKTVVVNLKNTEYEDGRKIFDFLNGAVFALEGTINRIADNVFILAPKQVSVSTEMQKDEDELSAKPMLDFDGEPSDEAN</sequence>
<dbReference type="EMBL" id="VUMO01000001">
    <property type="protein sequence ID" value="MSS19108.1"/>
    <property type="molecule type" value="Genomic_DNA"/>
</dbReference>
<dbReference type="GO" id="GO:0005737">
    <property type="term" value="C:cytoplasm"/>
    <property type="evidence" value="ECO:0007669"/>
    <property type="project" value="UniProtKB-SubCell"/>
</dbReference>
<feature type="compositionally biased region" description="Acidic residues" evidence="6">
    <location>
        <begin position="159"/>
        <end position="168"/>
    </location>
</feature>
<feature type="compositionally biased region" description="Acidic residues" evidence="6">
    <location>
        <begin position="22"/>
        <end position="44"/>
    </location>
</feature>
<keyword evidence="8" id="KW-1185">Reference proteome</keyword>
<evidence type="ECO:0000256" key="4">
    <source>
        <dbReference type="ARBA" id="ARBA00044936"/>
    </source>
</evidence>
<feature type="region of interest" description="Disordered" evidence="6">
    <location>
        <begin position="143"/>
        <end position="168"/>
    </location>
</feature>